<gene>
    <name evidence="2" type="ORF">NBR_LOCUS14505</name>
</gene>
<feature type="compositionally biased region" description="Low complexity" evidence="1">
    <location>
        <begin position="679"/>
        <end position="700"/>
    </location>
</feature>
<proteinExistence type="predicted"/>
<feature type="region of interest" description="Disordered" evidence="1">
    <location>
        <begin position="642"/>
        <end position="700"/>
    </location>
</feature>
<reference evidence="4" key="1">
    <citation type="submission" date="2017-02" db="UniProtKB">
        <authorList>
            <consortium name="WormBaseParasite"/>
        </authorList>
    </citation>
    <scope>IDENTIFICATION</scope>
</reference>
<feature type="compositionally biased region" description="Low complexity" evidence="1">
    <location>
        <begin position="259"/>
        <end position="290"/>
    </location>
</feature>
<reference evidence="2 3" key="2">
    <citation type="submission" date="2018-11" db="EMBL/GenBank/DDBJ databases">
        <authorList>
            <consortium name="Pathogen Informatics"/>
        </authorList>
    </citation>
    <scope>NUCLEOTIDE SEQUENCE [LARGE SCALE GENOMIC DNA]</scope>
</reference>
<protein>
    <submittedName>
        <fullName evidence="4">Apple domain-containing protein</fullName>
    </submittedName>
</protein>
<feature type="compositionally biased region" description="Low complexity" evidence="1">
    <location>
        <begin position="431"/>
        <end position="443"/>
    </location>
</feature>
<dbReference type="Proteomes" id="UP000271162">
    <property type="component" value="Unassembled WGS sequence"/>
</dbReference>
<dbReference type="EMBL" id="UYSL01021387">
    <property type="protein sequence ID" value="VDL78094.1"/>
    <property type="molecule type" value="Genomic_DNA"/>
</dbReference>
<feature type="compositionally biased region" description="Low complexity" evidence="1">
    <location>
        <begin position="794"/>
        <end position="804"/>
    </location>
</feature>
<organism evidence="4">
    <name type="scientific">Nippostrongylus brasiliensis</name>
    <name type="common">Rat hookworm</name>
    <dbReference type="NCBI Taxonomy" id="27835"/>
    <lineage>
        <taxon>Eukaryota</taxon>
        <taxon>Metazoa</taxon>
        <taxon>Ecdysozoa</taxon>
        <taxon>Nematoda</taxon>
        <taxon>Chromadorea</taxon>
        <taxon>Rhabditida</taxon>
        <taxon>Rhabditina</taxon>
        <taxon>Rhabditomorpha</taxon>
        <taxon>Strongyloidea</taxon>
        <taxon>Heligmosomidae</taxon>
        <taxon>Nippostrongylus</taxon>
    </lineage>
</organism>
<feature type="compositionally biased region" description="Polar residues" evidence="1">
    <location>
        <begin position="447"/>
        <end position="458"/>
    </location>
</feature>
<feature type="region of interest" description="Disordered" evidence="1">
    <location>
        <begin position="786"/>
        <end position="809"/>
    </location>
</feature>
<name>A0A0N4YD33_NIPBR</name>
<feature type="compositionally biased region" description="Polar residues" evidence="1">
    <location>
        <begin position="506"/>
        <end position="518"/>
    </location>
</feature>
<feature type="compositionally biased region" description="Polar residues" evidence="1">
    <location>
        <begin position="123"/>
        <end position="167"/>
    </location>
</feature>
<dbReference type="STRING" id="27835.A0A0N4YD33"/>
<feature type="region of interest" description="Disordered" evidence="1">
    <location>
        <begin position="506"/>
        <end position="573"/>
    </location>
</feature>
<feature type="region of interest" description="Disordered" evidence="1">
    <location>
        <begin position="384"/>
        <end position="461"/>
    </location>
</feature>
<dbReference type="AlphaFoldDB" id="A0A0N4YD33"/>
<feature type="compositionally biased region" description="Low complexity" evidence="1">
    <location>
        <begin position="519"/>
        <end position="552"/>
    </location>
</feature>
<evidence type="ECO:0000313" key="4">
    <source>
        <dbReference type="WBParaSite" id="NBR_0001450401-mRNA-1"/>
    </source>
</evidence>
<feature type="compositionally biased region" description="Low complexity" evidence="1">
    <location>
        <begin position="168"/>
        <end position="186"/>
    </location>
</feature>
<dbReference type="OMA" id="SQDTKTQ"/>
<feature type="compositionally biased region" description="Polar residues" evidence="1">
    <location>
        <begin position="399"/>
        <end position="430"/>
    </location>
</feature>
<feature type="compositionally biased region" description="Polar residues" evidence="1">
    <location>
        <begin position="643"/>
        <end position="678"/>
    </location>
</feature>
<feature type="compositionally biased region" description="Polar residues" evidence="1">
    <location>
        <begin position="230"/>
        <end position="257"/>
    </location>
</feature>
<dbReference type="WBParaSite" id="NBR_0001450401-mRNA-1">
    <property type="protein sequence ID" value="NBR_0001450401-mRNA-1"/>
    <property type="gene ID" value="NBR_0001450401"/>
</dbReference>
<evidence type="ECO:0000256" key="1">
    <source>
        <dbReference type="SAM" id="MobiDB-lite"/>
    </source>
</evidence>
<keyword evidence="3" id="KW-1185">Reference proteome</keyword>
<sequence length="885" mass="95674">MVILEVWFSNSLKLVFGKILHRSGDAEQKISSPCLNLNAGDTCYKTKTRFLSSYIVDAQYTLEDCTEECIDKQIKGFLDSEKNRLRSEFTFQSYVIRCPCLRERFCEENAAFFDKIDCPTMTTESYEQPSSSPSKISTRASQTQSTMEDQPTSDDAGNDLGSTSFRGTTIHISPTSSVTTSTPASTLAKTSQKEEATDKSTSMTIETPQKTETTGTTATTTTIYDTTEEPSQTRLATSTVGTDEPSTNGHLSTSEPDLSSISESTTSSTLGSTTDTIRTSGTTLQASSSHVTTDSSSWSSILIGKWTTTMLRYETVTSFSVYEKPSKITTTIADWSTTALTTTMATTEAATFLTSLDKTSRTPTKSQLEESTYMTSTYKTTTLHDLQTSSEKVTERKTISSSPTVAPSQEASPTMIQDFTYRTSTRSEIQASSEASSEPAAAPIHTATPSQGMGTSPTPELEKSIYTTTTYPEIQGSSEKASTVTSTPSLLTTILSQGRDTSTIQLRETTTIYQGPQTSSEKVSSRSVISQTNTATPSQGTTTPTLPEESTLFSTSDMASLTPGEGPENTDEKLPIISSRITRYYQPSSSSTTPVTDQTASSTVAHLPYGATIDKASSVTSASYAEVYSPVTPLSTLLRRGDGTTSTAMDEHAQGTSSIPISEKVPSSYTQTELSYPWTTETPGTSSAASTTPTTPRFASSTETVKFEGTTLETTRLTDQVNLETTSPMKESETTASRFLYFTNLAETQQGSGSVTTTSAPKEEDTIKAATTEAEQLTDLDEVEATSTLNSGNYTATSSTSYSSQAPPESTTARSWECALPCPLAYLEGSNYCYRLLQNIRSTMNYREAFHLCAVEEKGDMADEVDLRDGLVQQLLRNARYASTE</sequence>
<accession>A0A0N4YD33</accession>
<evidence type="ECO:0000313" key="3">
    <source>
        <dbReference type="Proteomes" id="UP000271162"/>
    </source>
</evidence>
<feature type="region of interest" description="Disordered" evidence="1">
    <location>
        <begin position="123"/>
        <end position="290"/>
    </location>
</feature>
<feature type="compositionally biased region" description="Low complexity" evidence="1">
    <location>
        <begin position="204"/>
        <end position="225"/>
    </location>
</feature>
<evidence type="ECO:0000313" key="2">
    <source>
        <dbReference type="EMBL" id="VDL78094.1"/>
    </source>
</evidence>